<dbReference type="AlphaFoldDB" id="A0A1H3VV08"/>
<evidence type="ECO:0000313" key="2">
    <source>
        <dbReference type="EMBL" id="SDZ78609.1"/>
    </source>
</evidence>
<proteinExistence type="predicted"/>
<evidence type="ECO:0000313" key="3">
    <source>
        <dbReference type="Proteomes" id="UP000198703"/>
    </source>
</evidence>
<accession>A0A1H3VV08</accession>
<dbReference type="InterPro" id="IPR003776">
    <property type="entry name" value="YcaO-like_dom"/>
</dbReference>
<organism evidence="2 3">
    <name type="scientific">Rubrimonas cliftonensis</name>
    <dbReference type="NCBI Taxonomy" id="89524"/>
    <lineage>
        <taxon>Bacteria</taxon>
        <taxon>Pseudomonadati</taxon>
        <taxon>Pseudomonadota</taxon>
        <taxon>Alphaproteobacteria</taxon>
        <taxon>Rhodobacterales</taxon>
        <taxon>Paracoccaceae</taxon>
        <taxon>Rubrimonas</taxon>
    </lineage>
</organism>
<dbReference type="RefSeq" id="WP_175478711.1">
    <property type="nucleotide sequence ID" value="NZ_FNQM01000001.1"/>
</dbReference>
<dbReference type="STRING" id="89524.SAMN05444370_101342"/>
<sequence length="344" mass="34421">MPEHLPKDDPEALLRWAGEDDVDLRRLSTLAPRLDALFALPSPTAPLAVVVGAVFAGAGARFNAAGVGASRRAALGGCLGEAAETLAQCVAAKPRLRAPLGAAGIGLSVAEQAVCAARLSAMGLDPRAPLDWIDAEIDDAPALAPAALAIRTAPASPQAPRAGPPLSVGCAAGVTPTAALRAAALELFERHAMAGFRRHGACSFDADAAEAGAATLARLGRPAAAPPVALFRIDRDCHPLPVVAAFSELGEGAAAGETAAEAACAAARELVAAETGALFAARRGGLAPPRGLPAGAAWPGRRPGAFELGAALADLAHPVRRVTLEAPLGAATVVKLICFALDPG</sequence>
<dbReference type="Gene3D" id="3.30.1330.230">
    <property type="match status" value="1"/>
</dbReference>
<keyword evidence="3" id="KW-1185">Reference proteome</keyword>
<dbReference type="Proteomes" id="UP000198703">
    <property type="component" value="Unassembled WGS sequence"/>
</dbReference>
<dbReference type="PROSITE" id="PS51664">
    <property type="entry name" value="YCAO"/>
    <property type="match status" value="1"/>
</dbReference>
<feature type="domain" description="YcaO" evidence="1">
    <location>
        <begin position="66"/>
        <end position="344"/>
    </location>
</feature>
<gene>
    <name evidence="2" type="ORF">SAMN05444370_101342</name>
</gene>
<dbReference type="Pfam" id="PF02624">
    <property type="entry name" value="YcaO"/>
    <property type="match status" value="1"/>
</dbReference>
<name>A0A1H3VV08_9RHOB</name>
<protein>
    <submittedName>
        <fullName evidence="2">YcaO-like family protein</fullName>
    </submittedName>
</protein>
<evidence type="ECO:0000259" key="1">
    <source>
        <dbReference type="PROSITE" id="PS51664"/>
    </source>
</evidence>
<reference evidence="2 3" key="1">
    <citation type="submission" date="2016-10" db="EMBL/GenBank/DDBJ databases">
        <authorList>
            <person name="de Groot N.N."/>
        </authorList>
    </citation>
    <scope>NUCLEOTIDE SEQUENCE [LARGE SCALE GENOMIC DNA]</scope>
    <source>
        <strain evidence="2 3">DSM 15345</strain>
    </source>
</reference>
<dbReference type="EMBL" id="FNQM01000001">
    <property type="protein sequence ID" value="SDZ78609.1"/>
    <property type="molecule type" value="Genomic_DNA"/>
</dbReference>